<sequence length="118" mass="12384">MKALQIFDPALCCSTGVCGVDVDQALVQFSADVDWARQQGASVERFNLAQEPMAFAGNPVVKGFLERSGAEALPLVLLDGEVALAGRYPARAEIARWLGLADAAPDAPKPCCSGSKCC</sequence>
<protein>
    <submittedName>
        <fullName evidence="1">Arsenic resistance operon repressor</fullName>
    </submittedName>
</protein>
<reference evidence="2" key="1">
    <citation type="journal article" date="2019" name="Int. J. Syst. Evol. Microbiol.">
        <title>The Global Catalogue of Microorganisms (GCM) 10K type strain sequencing project: providing services to taxonomists for standard genome sequencing and annotation.</title>
        <authorList>
            <consortium name="The Broad Institute Genomics Platform"/>
            <consortium name="The Broad Institute Genome Sequencing Center for Infectious Disease"/>
            <person name="Wu L."/>
            <person name="Ma J."/>
        </authorList>
    </citation>
    <scope>NUCLEOTIDE SEQUENCE [LARGE SCALE GENOMIC DNA]</scope>
    <source>
        <strain evidence="2">NBRC 102407</strain>
    </source>
</reference>
<dbReference type="Proteomes" id="UP001157167">
    <property type="component" value="Unassembled WGS sequence"/>
</dbReference>
<name>A0ABQ6FER1_9RHOO</name>
<dbReference type="Pfam" id="PF06953">
    <property type="entry name" value="ArsD"/>
    <property type="match status" value="1"/>
</dbReference>
<keyword evidence="2" id="KW-1185">Reference proteome</keyword>
<evidence type="ECO:0000313" key="2">
    <source>
        <dbReference type="Proteomes" id="UP001157167"/>
    </source>
</evidence>
<gene>
    <name evidence="1" type="primary">arsD</name>
    <name evidence="1" type="ORF">GCM10007933_28620</name>
</gene>
<dbReference type="EMBL" id="BSPX01000046">
    <property type="protein sequence ID" value="GLT23396.1"/>
    <property type="molecule type" value="Genomic_DNA"/>
</dbReference>
<dbReference type="RefSeq" id="WP_284188600.1">
    <property type="nucleotide sequence ID" value="NZ_BSPX01000046.1"/>
</dbReference>
<organism evidence="1 2">
    <name type="scientific">Zoogloea oryzae</name>
    <dbReference type="NCBI Taxonomy" id="310767"/>
    <lineage>
        <taxon>Bacteria</taxon>
        <taxon>Pseudomonadati</taxon>
        <taxon>Pseudomonadota</taxon>
        <taxon>Betaproteobacteria</taxon>
        <taxon>Rhodocyclales</taxon>
        <taxon>Zoogloeaceae</taxon>
        <taxon>Zoogloea</taxon>
    </lineage>
</organism>
<comment type="caution">
    <text evidence="1">The sequence shown here is derived from an EMBL/GenBank/DDBJ whole genome shotgun (WGS) entry which is preliminary data.</text>
</comment>
<proteinExistence type="predicted"/>
<dbReference type="NCBIfam" id="NF033727">
    <property type="entry name" value="chaperon_ArsD"/>
    <property type="match status" value="1"/>
</dbReference>
<accession>A0ABQ6FER1</accession>
<dbReference type="Gene3D" id="3.40.30.10">
    <property type="entry name" value="Glutaredoxin"/>
    <property type="match status" value="1"/>
</dbReference>
<dbReference type="InterPro" id="IPR010712">
    <property type="entry name" value="Arsenical-R_ArsD"/>
</dbReference>
<evidence type="ECO:0000313" key="1">
    <source>
        <dbReference type="EMBL" id="GLT23396.1"/>
    </source>
</evidence>